<name>A0A6J5SPN1_9CAUD</name>
<sequence length="137" mass="15568">MNIKLSKAAIQMREQVDDHFPGRDRKSDGWLGDYRHATRKSDHNPDAAGWVRAIDIDADLGPKGQMAYLADQIRSLARKDGRISYVIYNGRIASNLMGWKWRKYTGASPHTHHCHVSFKKTADNDGRFFQIPMLGGN</sequence>
<gene>
    <name evidence="1" type="ORF">UFOVP1135_27</name>
    <name evidence="2" type="ORF">UFOVP1253_20</name>
    <name evidence="3" type="ORF">UFOVP1495_25</name>
</gene>
<dbReference type="EMBL" id="LR797208">
    <property type="protein sequence ID" value="CAB4194274.1"/>
    <property type="molecule type" value="Genomic_DNA"/>
</dbReference>
<organism evidence="3">
    <name type="scientific">uncultured Caudovirales phage</name>
    <dbReference type="NCBI Taxonomy" id="2100421"/>
    <lineage>
        <taxon>Viruses</taxon>
        <taxon>Duplodnaviria</taxon>
        <taxon>Heunggongvirae</taxon>
        <taxon>Uroviricota</taxon>
        <taxon>Caudoviricetes</taxon>
        <taxon>Peduoviridae</taxon>
        <taxon>Maltschvirus</taxon>
        <taxon>Maltschvirus maltsch</taxon>
    </lineage>
</organism>
<evidence type="ECO:0000313" key="2">
    <source>
        <dbReference type="EMBL" id="CAB4194274.1"/>
    </source>
</evidence>
<dbReference type="EMBL" id="LR797091">
    <property type="protein sequence ID" value="CAB4186103.1"/>
    <property type="molecule type" value="Genomic_DNA"/>
</dbReference>
<reference evidence="3" key="1">
    <citation type="submission" date="2020-05" db="EMBL/GenBank/DDBJ databases">
        <authorList>
            <person name="Chiriac C."/>
            <person name="Salcher M."/>
            <person name="Ghai R."/>
            <person name="Kavagutti S V."/>
        </authorList>
    </citation>
    <scope>NUCLEOTIDE SEQUENCE</scope>
</reference>
<accession>A0A6J5SPN1</accession>
<proteinExistence type="predicted"/>
<evidence type="ECO:0000313" key="3">
    <source>
        <dbReference type="EMBL" id="CAB4217383.1"/>
    </source>
</evidence>
<evidence type="ECO:0000313" key="1">
    <source>
        <dbReference type="EMBL" id="CAB4186103.1"/>
    </source>
</evidence>
<dbReference type="EMBL" id="LR797454">
    <property type="protein sequence ID" value="CAB4217383.1"/>
    <property type="molecule type" value="Genomic_DNA"/>
</dbReference>
<protein>
    <submittedName>
        <fullName evidence="3">Uncharacterized protein</fullName>
    </submittedName>
</protein>